<dbReference type="PANTHER" id="PTHR45138">
    <property type="entry name" value="REGULATORY COMPONENTS OF SENSORY TRANSDUCTION SYSTEM"/>
    <property type="match status" value="1"/>
</dbReference>
<evidence type="ECO:0000313" key="3">
    <source>
        <dbReference type="EMBL" id="MEN1758915.1"/>
    </source>
</evidence>
<keyword evidence="4" id="KW-1185">Reference proteome</keyword>
<keyword evidence="1" id="KW-0812">Transmembrane</keyword>
<comment type="caution">
    <text evidence="3">The sequence shown here is derived from an EMBL/GenBank/DDBJ whole genome shotgun (WGS) entry which is preliminary data.</text>
</comment>
<dbReference type="SMART" id="SM00267">
    <property type="entry name" value="GGDEF"/>
    <property type="match status" value="1"/>
</dbReference>
<reference evidence="3 4" key="1">
    <citation type="submission" date="2024-04" db="EMBL/GenBank/DDBJ databases">
        <title>Genome sequencing and metabolic network reconstruction of aminoacids and betaine degradation by Anoxynatronum sibiricum.</title>
        <authorList>
            <person name="Detkova E.N."/>
            <person name="Boltjanskaja Y.V."/>
            <person name="Mardanov A.V."/>
            <person name="Kevbrin V."/>
        </authorList>
    </citation>
    <scope>NUCLEOTIDE SEQUENCE [LARGE SCALE GENOMIC DNA]</scope>
    <source>
        <strain evidence="3 4">Z-7981</strain>
    </source>
</reference>
<dbReference type="InterPro" id="IPR050469">
    <property type="entry name" value="Diguanylate_Cyclase"/>
</dbReference>
<dbReference type="EC" id="2.7.7.65" evidence="3"/>
<proteinExistence type="predicted"/>
<keyword evidence="1" id="KW-1133">Transmembrane helix</keyword>
<evidence type="ECO:0000259" key="2">
    <source>
        <dbReference type="PROSITE" id="PS50887"/>
    </source>
</evidence>
<dbReference type="RefSeq" id="WP_343184302.1">
    <property type="nucleotide sequence ID" value="NZ_JBCITM010000001.1"/>
</dbReference>
<dbReference type="Pfam" id="PF00990">
    <property type="entry name" value="GGDEF"/>
    <property type="match status" value="1"/>
</dbReference>
<evidence type="ECO:0000256" key="1">
    <source>
        <dbReference type="SAM" id="Phobius"/>
    </source>
</evidence>
<feature type="domain" description="GGDEF" evidence="2">
    <location>
        <begin position="568"/>
        <end position="703"/>
    </location>
</feature>
<gene>
    <name evidence="3" type="ORF">AAIG11_00385</name>
</gene>
<dbReference type="InterPro" id="IPR043128">
    <property type="entry name" value="Rev_trsase/Diguanyl_cyclase"/>
</dbReference>
<evidence type="ECO:0000313" key="4">
    <source>
        <dbReference type="Proteomes" id="UP001407405"/>
    </source>
</evidence>
<protein>
    <submittedName>
        <fullName evidence="3">Diguanylate cyclase</fullName>
        <ecNumber evidence="3">2.7.7.65</ecNumber>
    </submittedName>
</protein>
<dbReference type="EMBL" id="JBCITM010000001">
    <property type="protein sequence ID" value="MEN1758915.1"/>
    <property type="molecule type" value="Genomic_DNA"/>
</dbReference>
<keyword evidence="3" id="KW-0808">Transferase</keyword>
<organism evidence="3 4">
    <name type="scientific">Anoxynatronum sibiricum</name>
    <dbReference type="NCBI Taxonomy" id="210623"/>
    <lineage>
        <taxon>Bacteria</taxon>
        <taxon>Bacillati</taxon>
        <taxon>Bacillota</taxon>
        <taxon>Clostridia</taxon>
        <taxon>Eubacteriales</taxon>
        <taxon>Clostridiaceae</taxon>
        <taxon>Anoxynatronum</taxon>
    </lineage>
</organism>
<dbReference type="Gene3D" id="3.30.70.270">
    <property type="match status" value="1"/>
</dbReference>
<accession>A0ABU9VP21</accession>
<name>A0ABU9VP21_9CLOT</name>
<dbReference type="GO" id="GO:0052621">
    <property type="term" value="F:diguanylate cyclase activity"/>
    <property type="evidence" value="ECO:0007669"/>
    <property type="project" value="UniProtKB-EC"/>
</dbReference>
<dbReference type="CDD" id="cd01949">
    <property type="entry name" value="GGDEF"/>
    <property type="match status" value="1"/>
</dbReference>
<dbReference type="CDD" id="cd18773">
    <property type="entry name" value="PDC1_HK_sensor"/>
    <property type="match status" value="1"/>
</dbReference>
<dbReference type="Proteomes" id="UP001407405">
    <property type="component" value="Unassembled WGS sequence"/>
</dbReference>
<dbReference type="PANTHER" id="PTHR45138:SF24">
    <property type="entry name" value="DIGUANYLATE CYCLASE DGCC-RELATED"/>
    <property type="match status" value="1"/>
</dbReference>
<dbReference type="SUPFAM" id="SSF55073">
    <property type="entry name" value="Nucleotide cyclase"/>
    <property type="match status" value="1"/>
</dbReference>
<feature type="transmembrane region" description="Helical" evidence="1">
    <location>
        <begin position="12"/>
        <end position="40"/>
    </location>
</feature>
<feature type="transmembrane region" description="Helical" evidence="1">
    <location>
        <begin position="355"/>
        <end position="378"/>
    </location>
</feature>
<dbReference type="InterPro" id="IPR000160">
    <property type="entry name" value="GGDEF_dom"/>
</dbReference>
<keyword evidence="1" id="KW-0472">Membrane</keyword>
<dbReference type="InterPro" id="IPR029787">
    <property type="entry name" value="Nucleotide_cyclase"/>
</dbReference>
<dbReference type="NCBIfam" id="TIGR00254">
    <property type="entry name" value="GGDEF"/>
    <property type="match status" value="1"/>
</dbReference>
<keyword evidence="3" id="KW-0548">Nucleotidyltransferase</keyword>
<sequence length="703" mass="79999">MIKTRWSRQSIYFKLTIFVILIIIFQALLLTGAMLIGGVLSRARENAYQSFSEKVSNRQETIEREMKNRWTNVDPYLIQIAGVLSDYPEQKEFFDAVAKDLIAMLRTTQTTGAFIILDEPNAAEVGNPVLYIRDYDPMLNDVGNKDLYMVHGPSELAKSLKIPLDQTWGYYLKLTDDNRAFFDQPYRNASLTFNAGLLGYWSLPFQLSPNDLPIVTYTMPLFNADYELRGIIGVEVSLNYLNQYLSGTDLQRRDSMGYLIAYSKSEESHLKPVITSGALQKRMIRETEPLLLTRVHSELNMFTIENHDSAEPIYACLERIGLYHLNTPFEGEEWYLVGMMTEGSLLSFVQRIQRILSASLVISILIGIAGGIFISYGVSRPIVKLAKQVRESSGEKNLQLNATGLLEVDELAMAMEAANNSLLDTALRMSRIIDLVEVPIGAFEIRENSDGVFVTDQLWHLLDVDIEERNLLIKDKAAFRKKLDQIFRCPEEGEPNVYVLSKEELCWLKIKITQWEKDVLGIVMDVTAEMLEKKQIKADRDRDPLTGILNRKAFQEELKHQMSEKQAGTAALLMFDLDNLKKVNDAHGHQFGDQYILHAVEMLKTIAKQHQMVLGRRSGDEFVLLLHHFSNRQAIRECVNSFFNRLQNVAIGLPDGSHKPVTLSGGLMWLEGPDQDYEEALKLADEALYQAKRSGKESWCEKG</sequence>
<dbReference type="PROSITE" id="PS50887">
    <property type="entry name" value="GGDEF"/>
    <property type="match status" value="1"/>
</dbReference>